<protein>
    <recommendedName>
        <fullName evidence="3">Skp1-related protein</fullName>
    </recommendedName>
</protein>
<dbReference type="InterPro" id="IPR016072">
    <property type="entry name" value="Skp1_comp_dimer"/>
</dbReference>
<comment type="function">
    <text evidence="3">Probable essential component of SCF (SKP1-CUL1-F-box protein) E3 ubiquitin-protein ligase complexes, which mediate the ubiquitination and subsequent proteasomal degradation of target proteins. Regulates cell proliferation during embryonic and larval development.</text>
</comment>
<proteinExistence type="inferred from homology"/>
<evidence type="ECO:0000256" key="2">
    <source>
        <dbReference type="ARBA" id="ARBA00022786"/>
    </source>
</evidence>
<sequence>MLSFQTSDGQILDAPKFIFFKSKIVQKAIISNRGMPPELITLDGVTGTTLKHIIHFLQHYKDAPNEVETPRELTDFDKEFFQSAGNVELYNMTCAAHSMEIKLLIVATAAYIAKMAEGKSTEELRNMFGIRTDAEDKEAANEEEQEDDE</sequence>
<comment type="caution">
    <text evidence="6">The sequence shown here is derived from an EMBL/GenBank/DDBJ whole genome shotgun (WGS) entry which is preliminary data.</text>
</comment>
<dbReference type="SUPFAM" id="SSF81382">
    <property type="entry name" value="Skp1 dimerisation domain-like"/>
    <property type="match status" value="1"/>
</dbReference>
<dbReference type="InterPro" id="IPR016073">
    <property type="entry name" value="Skp1_comp_POZ"/>
</dbReference>
<dbReference type="AlphaFoldDB" id="A0A2G5VUX4"/>
<dbReference type="EMBL" id="PDUG01000001">
    <property type="protein sequence ID" value="PIC55602.1"/>
    <property type="molecule type" value="Genomic_DNA"/>
</dbReference>
<gene>
    <name evidence="6" type="primary">Cnig_chr_I.g808</name>
    <name evidence="6" type="ORF">B9Z55_000808</name>
</gene>
<dbReference type="PANTHER" id="PTHR11165">
    <property type="entry name" value="SKP1"/>
    <property type="match status" value="1"/>
</dbReference>
<dbReference type="OrthoDB" id="5788891at2759"/>
<dbReference type="InterPro" id="IPR036296">
    <property type="entry name" value="SKP1-like_dim_sf"/>
</dbReference>
<evidence type="ECO:0000313" key="7">
    <source>
        <dbReference type="Proteomes" id="UP000230233"/>
    </source>
</evidence>
<dbReference type="GO" id="GO:0016567">
    <property type="term" value="P:protein ubiquitination"/>
    <property type="evidence" value="ECO:0007669"/>
    <property type="project" value="UniProtKB-UniPathway"/>
</dbReference>
<accession>A0A2G5VUX4</accession>
<feature type="domain" description="SKP1 component dimerisation" evidence="4">
    <location>
        <begin position="104"/>
        <end position="145"/>
    </location>
</feature>
<dbReference type="Pfam" id="PF03931">
    <property type="entry name" value="Skp1_POZ"/>
    <property type="match status" value="1"/>
</dbReference>
<dbReference type="UniPathway" id="UPA00143"/>
<feature type="domain" description="SKP1 component POZ" evidence="5">
    <location>
        <begin position="2"/>
        <end position="61"/>
    </location>
</feature>
<name>A0A2G5VUX4_9PELO</name>
<reference evidence="7" key="1">
    <citation type="submission" date="2017-10" db="EMBL/GenBank/DDBJ databases">
        <title>Rapid genome shrinkage in a self-fertile nematode reveals novel sperm competition proteins.</title>
        <authorList>
            <person name="Yin D."/>
            <person name="Schwarz E.M."/>
            <person name="Thomas C.G."/>
            <person name="Felde R.L."/>
            <person name="Korf I.F."/>
            <person name="Cutter A.D."/>
            <person name="Schartner C.M."/>
            <person name="Ralston E.J."/>
            <person name="Meyer B.J."/>
            <person name="Haag E.S."/>
        </authorList>
    </citation>
    <scope>NUCLEOTIDE SEQUENCE [LARGE SCALE GENOMIC DNA]</scope>
    <source>
        <strain evidence="7">JU1422</strain>
    </source>
</reference>
<comment type="pathway">
    <text evidence="3">Protein modification; protein ubiquitination.</text>
</comment>
<dbReference type="GO" id="GO:0006511">
    <property type="term" value="P:ubiquitin-dependent protein catabolic process"/>
    <property type="evidence" value="ECO:0007669"/>
    <property type="project" value="InterPro"/>
</dbReference>
<dbReference type="PIRSF" id="PIRSF028729">
    <property type="entry name" value="E3_ubiquit_lig_SCF_Skp"/>
    <property type="match status" value="1"/>
</dbReference>
<evidence type="ECO:0000259" key="4">
    <source>
        <dbReference type="Pfam" id="PF01466"/>
    </source>
</evidence>
<comment type="similarity">
    <text evidence="1 3">Belongs to the SKP1 family.</text>
</comment>
<dbReference type="InterPro" id="IPR001232">
    <property type="entry name" value="SKP1-like"/>
</dbReference>
<evidence type="ECO:0000256" key="1">
    <source>
        <dbReference type="ARBA" id="ARBA00009993"/>
    </source>
</evidence>
<evidence type="ECO:0000256" key="3">
    <source>
        <dbReference type="PIRNR" id="PIRNR028729"/>
    </source>
</evidence>
<dbReference type="SMART" id="SM00512">
    <property type="entry name" value="Skp1"/>
    <property type="match status" value="1"/>
</dbReference>
<evidence type="ECO:0000313" key="6">
    <source>
        <dbReference type="EMBL" id="PIC55602.1"/>
    </source>
</evidence>
<dbReference type="Pfam" id="PF01466">
    <property type="entry name" value="Skp1"/>
    <property type="match status" value="1"/>
</dbReference>
<keyword evidence="7" id="KW-1185">Reference proteome</keyword>
<dbReference type="InterPro" id="IPR016897">
    <property type="entry name" value="SKP1"/>
</dbReference>
<dbReference type="Gene3D" id="3.30.710.10">
    <property type="entry name" value="Potassium Channel Kv1.1, Chain A"/>
    <property type="match status" value="1"/>
</dbReference>
<organism evidence="6 7">
    <name type="scientific">Caenorhabditis nigoni</name>
    <dbReference type="NCBI Taxonomy" id="1611254"/>
    <lineage>
        <taxon>Eukaryota</taxon>
        <taxon>Metazoa</taxon>
        <taxon>Ecdysozoa</taxon>
        <taxon>Nematoda</taxon>
        <taxon>Chromadorea</taxon>
        <taxon>Rhabditida</taxon>
        <taxon>Rhabditina</taxon>
        <taxon>Rhabditomorpha</taxon>
        <taxon>Rhabditoidea</taxon>
        <taxon>Rhabditidae</taxon>
        <taxon>Peloderinae</taxon>
        <taxon>Caenorhabditis</taxon>
    </lineage>
</organism>
<dbReference type="SUPFAM" id="SSF54695">
    <property type="entry name" value="POZ domain"/>
    <property type="match status" value="1"/>
</dbReference>
<dbReference type="STRING" id="1611254.A0A2G5VUX4"/>
<evidence type="ECO:0000259" key="5">
    <source>
        <dbReference type="Pfam" id="PF03931"/>
    </source>
</evidence>
<dbReference type="FunFam" id="3.30.710.10:FF:000124">
    <property type="entry name" value="Protein CBG09126"/>
    <property type="match status" value="1"/>
</dbReference>
<keyword evidence="2 3" id="KW-0833">Ubl conjugation pathway</keyword>
<dbReference type="Proteomes" id="UP000230233">
    <property type="component" value="Chromosome I"/>
</dbReference>
<dbReference type="InterPro" id="IPR011333">
    <property type="entry name" value="SKP1/BTB/POZ_sf"/>
</dbReference>